<feature type="region of interest" description="Disordered" evidence="1">
    <location>
        <begin position="392"/>
        <end position="411"/>
    </location>
</feature>
<proteinExistence type="predicted"/>
<name>A0ABR9RUE7_9ACTN</name>
<evidence type="ECO:0000313" key="3">
    <source>
        <dbReference type="EMBL" id="MBE7324812.1"/>
    </source>
</evidence>
<feature type="transmembrane region" description="Helical" evidence="2">
    <location>
        <begin position="88"/>
        <end position="108"/>
    </location>
</feature>
<evidence type="ECO:0000256" key="1">
    <source>
        <dbReference type="SAM" id="MobiDB-lite"/>
    </source>
</evidence>
<keyword evidence="2" id="KW-1133">Transmembrane helix</keyword>
<accession>A0ABR9RUE7</accession>
<dbReference type="Proteomes" id="UP000756387">
    <property type="component" value="Unassembled WGS sequence"/>
</dbReference>
<keyword evidence="2" id="KW-0472">Membrane</keyword>
<evidence type="ECO:0000256" key="2">
    <source>
        <dbReference type="SAM" id="Phobius"/>
    </source>
</evidence>
<feature type="transmembrane region" description="Helical" evidence="2">
    <location>
        <begin position="47"/>
        <end position="68"/>
    </location>
</feature>
<feature type="transmembrane region" description="Helical" evidence="2">
    <location>
        <begin position="21"/>
        <end position="41"/>
    </location>
</feature>
<feature type="transmembrane region" description="Helical" evidence="2">
    <location>
        <begin position="363"/>
        <end position="383"/>
    </location>
</feature>
<gene>
    <name evidence="3" type="ORF">IEQ44_09110</name>
</gene>
<feature type="transmembrane region" description="Helical" evidence="2">
    <location>
        <begin position="120"/>
        <end position="140"/>
    </location>
</feature>
<dbReference type="EMBL" id="JADCSA010000007">
    <property type="protein sequence ID" value="MBE7324812.1"/>
    <property type="molecule type" value="Genomic_DNA"/>
</dbReference>
<keyword evidence="2" id="KW-0812">Transmembrane</keyword>
<feature type="transmembrane region" description="Helical" evidence="2">
    <location>
        <begin position="310"/>
        <end position="330"/>
    </location>
</feature>
<sequence length="411" mass="44140">MKPPTASESGRPTRLPFFVKAPATTIVAAHYATFALFPAIIDKNPESPFIATVYACLVASCAFGELFLKRRNLGRSLPQGPSLFASKVVYAIGLIATCLAWAGGSHNYAVQLGRASQASWVALATPFTSWLLIGIFLILAAHLRGESSRRTAIWAALIACGLQFGLGIAAGLVGSAASFTVCVLLVLLITRVLPVKNFSILIIVLLIAWPTIQQIRNEVRVEVRGSAAALGGSDSSLERLWVDKQLDDAKLLRDARSPVEPPSWLTVIRTGILPSALDGPRPPIDTGSRMSVALGGSPQNSTSATMPGNILLFDGWPALVAFYALLGFFFSRLIFSNSAWLLALGGMSYLYFMSFSASYPDSIVRILNAVVSIFLAAAFTLFFERTNRSRLRKAKSNPGTNLPHGNPRRGA</sequence>
<feature type="transmembrane region" description="Helical" evidence="2">
    <location>
        <begin position="152"/>
        <end position="170"/>
    </location>
</feature>
<evidence type="ECO:0008006" key="5">
    <source>
        <dbReference type="Google" id="ProtNLM"/>
    </source>
</evidence>
<protein>
    <recommendedName>
        <fullName evidence="5">O-antigen ligase domain-containing protein</fullName>
    </recommendedName>
</protein>
<feature type="transmembrane region" description="Helical" evidence="2">
    <location>
        <begin position="198"/>
        <end position="215"/>
    </location>
</feature>
<dbReference type="RefSeq" id="WP_193638142.1">
    <property type="nucleotide sequence ID" value="NZ_JADCSA010000007.1"/>
</dbReference>
<evidence type="ECO:0000313" key="4">
    <source>
        <dbReference type="Proteomes" id="UP000756387"/>
    </source>
</evidence>
<comment type="caution">
    <text evidence="3">The sequence shown here is derived from an EMBL/GenBank/DDBJ whole genome shotgun (WGS) entry which is preliminary data.</text>
</comment>
<reference evidence="3 4" key="1">
    <citation type="submission" date="2020-10" db="EMBL/GenBank/DDBJ databases">
        <title>Nocardioides sp. isolated from sludge.</title>
        <authorList>
            <person name="Zhang X."/>
        </authorList>
    </citation>
    <scope>NUCLEOTIDE SEQUENCE [LARGE SCALE GENOMIC DNA]</scope>
    <source>
        <strain evidence="3 4">Y6</strain>
    </source>
</reference>
<organism evidence="3 4">
    <name type="scientific">Nocardioides malaquae</name>
    <dbReference type="NCBI Taxonomy" id="2773426"/>
    <lineage>
        <taxon>Bacteria</taxon>
        <taxon>Bacillati</taxon>
        <taxon>Actinomycetota</taxon>
        <taxon>Actinomycetes</taxon>
        <taxon>Propionibacteriales</taxon>
        <taxon>Nocardioidaceae</taxon>
        <taxon>Nocardioides</taxon>
    </lineage>
</organism>
<keyword evidence="4" id="KW-1185">Reference proteome</keyword>